<dbReference type="GO" id="GO:0006352">
    <property type="term" value="P:DNA-templated transcription initiation"/>
    <property type="evidence" value="ECO:0007669"/>
    <property type="project" value="InterPro"/>
</dbReference>
<evidence type="ECO:0000259" key="7">
    <source>
        <dbReference type="Pfam" id="PF08281"/>
    </source>
</evidence>
<dbReference type="InterPro" id="IPR013249">
    <property type="entry name" value="RNA_pol_sigma70_r4_t2"/>
</dbReference>
<dbReference type="PANTHER" id="PTHR47756">
    <property type="entry name" value="BLL6612 PROTEIN-RELATED"/>
    <property type="match status" value="1"/>
</dbReference>
<sequence length="438" mass="46564">MSSGAAAGAAAVLGGIGPDARARLLATLTRRFGDLDLAEDSLQDAFAQALDTWPESGVPDSPEAWLTTTAKRKALDVIRRDATAARKLAELHIEQGGGTPDAAPDTVLTTGATVTDDQLALVFACAHPALKPRDRVALTLRFVGGLSTEDVAHLLLIPVPTMQQRIVRAKKKISTLGIRFTVPQPEDLPERLAAVLRVIYLIFTDGSARRTGEQHVRDDLTDEAVRLARVVHGLLGRRPECSAEVTGLLALLVLTQARRSSRVDDQGRPVPLKDQDRGRWDADLIAEGIALAETAAGTEGAGTYAVQAAIAAVHAEARTYEETDWEQIAVLYGMLLRFESGPVVRLAAAVATGRALGPERGLAALDALVAGNADSPDGADGEVLQGFRPFHLARAVTLEELGRPEDADTEYRRALELPGNEGEDAFLTETLAGLDAPD</sequence>
<reference evidence="9" key="1">
    <citation type="journal article" date="2021" name="PeerJ">
        <title>Extensive microbial diversity within the chicken gut microbiome revealed by metagenomics and culture.</title>
        <authorList>
            <person name="Gilroy R."/>
            <person name="Ravi A."/>
            <person name="Getino M."/>
            <person name="Pursley I."/>
            <person name="Horton D.L."/>
            <person name="Alikhan N.F."/>
            <person name="Baker D."/>
            <person name="Gharbi K."/>
            <person name="Hall N."/>
            <person name="Watson M."/>
            <person name="Adriaenssens E.M."/>
            <person name="Foster-Nyarko E."/>
            <person name="Jarju S."/>
            <person name="Secka A."/>
            <person name="Antonio M."/>
            <person name="Oren A."/>
            <person name="Chaudhuri R.R."/>
            <person name="La Ragione R."/>
            <person name="Hildebrand F."/>
            <person name="Pallen M.J."/>
        </authorList>
    </citation>
    <scope>NUCLEOTIDE SEQUENCE</scope>
    <source>
        <strain evidence="9">CHK32-1732</strain>
    </source>
</reference>
<evidence type="ECO:0000313" key="9">
    <source>
        <dbReference type="EMBL" id="HIW91136.1"/>
    </source>
</evidence>
<reference evidence="9" key="2">
    <citation type="submission" date="2021-04" db="EMBL/GenBank/DDBJ databases">
        <authorList>
            <person name="Gilroy R."/>
        </authorList>
    </citation>
    <scope>NUCLEOTIDE SEQUENCE</scope>
    <source>
        <strain evidence="9">CHK32-1732</strain>
    </source>
</reference>
<comment type="similarity">
    <text evidence="1">Belongs to the sigma-70 factor family. ECF subfamily.</text>
</comment>
<dbReference type="Gene3D" id="1.10.10.10">
    <property type="entry name" value="Winged helix-like DNA-binding domain superfamily/Winged helix DNA-binding domain"/>
    <property type="match status" value="1"/>
</dbReference>
<dbReference type="Proteomes" id="UP000824190">
    <property type="component" value="Unassembled WGS sequence"/>
</dbReference>
<evidence type="ECO:0000256" key="1">
    <source>
        <dbReference type="ARBA" id="ARBA00010641"/>
    </source>
</evidence>
<dbReference type="Pfam" id="PF04542">
    <property type="entry name" value="Sigma70_r2"/>
    <property type="match status" value="1"/>
</dbReference>
<evidence type="ECO:0000259" key="6">
    <source>
        <dbReference type="Pfam" id="PF04542"/>
    </source>
</evidence>
<keyword evidence="3" id="KW-0731">Sigma factor</keyword>
<dbReference type="Pfam" id="PF08281">
    <property type="entry name" value="Sigma70_r4_2"/>
    <property type="match status" value="1"/>
</dbReference>
<feature type="domain" description="RNA polymerase sigma factor 70 region 4 type 2" evidence="7">
    <location>
        <begin position="124"/>
        <end position="173"/>
    </location>
</feature>
<dbReference type="InterPro" id="IPR036388">
    <property type="entry name" value="WH-like_DNA-bd_sf"/>
</dbReference>
<dbReference type="Pfam" id="PF20239">
    <property type="entry name" value="DUF6596"/>
    <property type="match status" value="1"/>
</dbReference>
<evidence type="ECO:0000256" key="2">
    <source>
        <dbReference type="ARBA" id="ARBA00023015"/>
    </source>
</evidence>
<keyword evidence="4" id="KW-0238">DNA-binding</keyword>
<dbReference type="SUPFAM" id="SSF88659">
    <property type="entry name" value="Sigma3 and sigma4 domains of RNA polymerase sigma factors"/>
    <property type="match status" value="1"/>
</dbReference>
<dbReference type="InterPro" id="IPR046531">
    <property type="entry name" value="DUF6596"/>
</dbReference>
<organism evidence="9 10">
    <name type="scientific">Candidatus Corynebacterium avicola</name>
    <dbReference type="NCBI Taxonomy" id="2838527"/>
    <lineage>
        <taxon>Bacteria</taxon>
        <taxon>Bacillati</taxon>
        <taxon>Actinomycetota</taxon>
        <taxon>Actinomycetes</taxon>
        <taxon>Mycobacteriales</taxon>
        <taxon>Corynebacteriaceae</taxon>
        <taxon>Corynebacterium</taxon>
    </lineage>
</organism>
<protein>
    <submittedName>
        <fullName evidence="9">Sigma-70 family RNA polymerase sigma factor</fullName>
    </submittedName>
</protein>
<evidence type="ECO:0000313" key="10">
    <source>
        <dbReference type="Proteomes" id="UP000824190"/>
    </source>
</evidence>
<dbReference type="AlphaFoldDB" id="A0A9D1RR21"/>
<dbReference type="GO" id="GO:0003677">
    <property type="term" value="F:DNA binding"/>
    <property type="evidence" value="ECO:0007669"/>
    <property type="project" value="UniProtKB-KW"/>
</dbReference>
<dbReference type="InterPro" id="IPR007627">
    <property type="entry name" value="RNA_pol_sigma70_r2"/>
</dbReference>
<dbReference type="InterPro" id="IPR013324">
    <property type="entry name" value="RNA_pol_sigma_r3/r4-like"/>
</dbReference>
<dbReference type="InterPro" id="IPR013325">
    <property type="entry name" value="RNA_pol_sigma_r2"/>
</dbReference>
<dbReference type="InterPro" id="IPR014284">
    <property type="entry name" value="RNA_pol_sigma-70_dom"/>
</dbReference>
<dbReference type="PANTHER" id="PTHR47756:SF2">
    <property type="entry name" value="BLL6612 PROTEIN"/>
    <property type="match status" value="1"/>
</dbReference>
<keyword evidence="2" id="KW-0805">Transcription regulation</keyword>
<dbReference type="Gene3D" id="1.10.1740.10">
    <property type="match status" value="1"/>
</dbReference>
<dbReference type="EMBL" id="DXGC01000055">
    <property type="protein sequence ID" value="HIW91136.1"/>
    <property type="molecule type" value="Genomic_DNA"/>
</dbReference>
<evidence type="ECO:0000256" key="3">
    <source>
        <dbReference type="ARBA" id="ARBA00023082"/>
    </source>
</evidence>
<comment type="caution">
    <text evidence="9">The sequence shown here is derived from an EMBL/GenBank/DDBJ whole genome shotgun (WGS) entry which is preliminary data.</text>
</comment>
<accession>A0A9D1RR21</accession>
<name>A0A9D1RR21_9CORY</name>
<evidence type="ECO:0000259" key="8">
    <source>
        <dbReference type="Pfam" id="PF20239"/>
    </source>
</evidence>
<evidence type="ECO:0000256" key="4">
    <source>
        <dbReference type="ARBA" id="ARBA00023125"/>
    </source>
</evidence>
<dbReference type="GO" id="GO:0016987">
    <property type="term" value="F:sigma factor activity"/>
    <property type="evidence" value="ECO:0007669"/>
    <property type="project" value="UniProtKB-KW"/>
</dbReference>
<feature type="domain" description="DUF6596" evidence="8">
    <location>
        <begin position="191"/>
        <end position="295"/>
    </location>
</feature>
<dbReference type="SUPFAM" id="SSF88946">
    <property type="entry name" value="Sigma2 domain of RNA polymerase sigma factors"/>
    <property type="match status" value="1"/>
</dbReference>
<keyword evidence="5" id="KW-0804">Transcription</keyword>
<dbReference type="NCBIfam" id="TIGR02937">
    <property type="entry name" value="sigma70-ECF"/>
    <property type="match status" value="1"/>
</dbReference>
<evidence type="ECO:0000256" key="5">
    <source>
        <dbReference type="ARBA" id="ARBA00023163"/>
    </source>
</evidence>
<feature type="domain" description="RNA polymerase sigma-70 region 2" evidence="6">
    <location>
        <begin position="22"/>
        <end position="81"/>
    </location>
</feature>
<proteinExistence type="inferred from homology"/>
<gene>
    <name evidence="9" type="ORF">H9870_05705</name>
</gene>